<feature type="transmembrane region" description="Helical" evidence="15">
    <location>
        <begin position="352"/>
        <end position="372"/>
    </location>
</feature>
<keyword evidence="12 15" id="KW-0472">Membrane</keyword>
<evidence type="ECO:0000256" key="11">
    <source>
        <dbReference type="ARBA" id="ARBA00022989"/>
    </source>
</evidence>
<evidence type="ECO:0000256" key="3">
    <source>
        <dbReference type="ARBA" id="ARBA00004922"/>
    </source>
</evidence>
<feature type="repeat" description="TPR" evidence="13">
    <location>
        <begin position="447"/>
        <end position="480"/>
    </location>
</feature>
<dbReference type="Gene3D" id="1.25.40.10">
    <property type="entry name" value="Tetratricopeptide repeat domain"/>
    <property type="match status" value="4"/>
</dbReference>
<dbReference type="Proteomes" id="UP000694865">
    <property type="component" value="Unplaced"/>
</dbReference>
<evidence type="ECO:0000259" key="16">
    <source>
        <dbReference type="Pfam" id="PF08409"/>
    </source>
</evidence>
<dbReference type="GeneID" id="100378674"/>
<dbReference type="SMART" id="SM00028">
    <property type="entry name" value="TPR"/>
    <property type="match status" value="8"/>
</dbReference>
<dbReference type="PANTHER" id="PTHR44395">
    <property type="match status" value="1"/>
</dbReference>
<evidence type="ECO:0000256" key="12">
    <source>
        <dbReference type="ARBA" id="ARBA00023136"/>
    </source>
</evidence>
<protein>
    <recommendedName>
        <fullName evidence="5">dolichyl-phosphate-mannose--protein mannosyltransferase</fullName>
        <ecNumber evidence="5">2.4.1.109</ecNumber>
    </recommendedName>
</protein>
<keyword evidence="8" id="KW-0677">Repeat</keyword>
<dbReference type="PROSITE" id="PS50005">
    <property type="entry name" value="TPR"/>
    <property type="match status" value="4"/>
</dbReference>
<feature type="compositionally biased region" description="Low complexity" evidence="14">
    <location>
        <begin position="800"/>
        <end position="818"/>
    </location>
</feature>
<feature type="transmembrane region" description="Helical" evidence="15">
    <location>
        <begin position="378"/>
        <end position="398"/>
    </location>
</feature>
<keyword evidence="7 15" id="KW-0812">Transmembrane</keyword>
<dbReference type="Pfam" id="PF13414">
    <property type="entry name" value="TPR_11"/>
    <property type="match status" value="1"/>
</dbReference>
<dbReference type="RefSeq" id="XP_006818380.1">
    <property type="nucleotide sequence ID" value="XM_006818317.1"/>
</dbReference>
<dbReference type="SUPFAM" id="SSF48452">
    <property type="entry name" value="TPR-like"/>
    <property type="match status" value="2"/>
</dbReference>
<dbReference type="EC" id="2.4.1.109" evidence="5"/>
<feature type="repeat" description="TPR" evidence="13">
    <location>
        <begin position="619"/>
        <end position="652"/>
    </location>
</feature>
<name>A0ABM0MED9_SACKO</name>
<gene>
    <name evidence="18" type="primary">LOC100378674</name>
</gene>
<dbReference type="Pfam" id="PF13181">
    <property type="entry name" value="TPR_8"/>
    <property type="match status" value="3"/>
</dbReference>
<evidence type="ECO:0000256" key="2">
    <source>
        <dbReference type="ARBA" id="ARBA00004240"/>
    </source>
</evidence>
<evidence type="ECO:0000256" key="14">
    <source>
        <dbReference type="SAM" id="MobiDB-lite"/>
    </source>
</evidence>
<dbReference type="InterPro" id="IPR011990">
    <property type="entry name" value="TPR-like_helical_dom_sf"/>
</dbReference>
<evidence type="ECO:0000256" key="7">
    <source>
        <dbReference type="ARBA" id="ARBA00022692"/>
    </source>
</evidence>
<evidence type="ECO:0000256" key="9">
    <source>
        <dbReference type="ARBA" id="ARBA00022803"/>
    </source>
</evidence>
<keyword evidence="6" id="KW-0808">Transferase</keyword>
<feature type="transmembrane region" description="Helical" evidence="15">
    <location>
        <begin position="137"/>
        <end position="158"/>
    </location>
</feature>
<evidence type="ECO:0000256" key="13">
    <source>
        <dbReference type="PROSITE-ProRule" id="PRU00339"/>
    </source>
</evidence>
<feature type="compositionally biased region" description="Low complexity" evidence="14">
    <location>
        <begin position="847"/>
        <end position="858"/>
    </location>
</feature>
<evidence type="ECO:0000256" key="15">
    <source>
        <dbReference type="SAM" id="Phobius"/>
    </source>
</evidence>
<reference evidence="18" key="1">
    <citation type="submission" date="2025-08" db="UniProtKB">
        <authorList>
            <consortium name="RefSeq"/>
        </authorList>
    </citation>
    <scope>IDENTIFICATION</scope>
    <source>
        <tissue evidence="18">Testes</tissue>
    </source>
</reference>
<dbReference type="Pfam" id="PF14559">
    <property type="entry name" value="TPR_19"/>
    <property type="match status" value="1"/>
</dbReference>
<accession>A0ABM0MED9</accession>
<comment type="pathway">
    <text evidence="3">Protein modification; protein glycosylation.</text>
</comment>
<evidence type="ECO:0000256" key="10">
    <source>
        <dbReference type="ARBA" id="ARBA00022824"/>
    </source>
</evidence>
<dbReference type="PANTHER" id="PTHR44395:SF1">
    <property type="entry name" value="PROTEIN O-MANNOSYL-TRANSFERASE TMTC3"/>
    <property type="match status" value="1"/>
</dbReference>
<evidence type="ECO:0000256" key="4">
    <source>
        <dbReference type="ARBA" id="ARBA00007882"/>
    </source>
</evidence>
<feature type="compositionally biased region" description="Basic and acidic residues" evidence="14">
    <location>
        <begin position="859"/>
        <end position="887"/>
    </location>
</feature>
<keyword evidence="10" id="KW-0256">Endoplasmic reticulum</keyword>
<organism evidence="17 18">
    <name type="scientific">Saccoglossus kowalevskii</name>
    <name type="common">Acorn worm</name>
    <dbReference type="NCBI Taxonomy" id="10224"/>
    <lineage>
        <taxon>Eukaryota</taxon>
        <taxon>Metazoa</taxon>
        <taxon>Hemichordata</taxon>
        <taxon>Enteropneusta</taxon>
        <taxon>Harrimaniidae</taxon>
        <taxon>Saccoglossus</taxon>
    </lineage>
</organism>
<evidence type="ECO:0000256" key="1">
    <source>
        <dbReference type="ARBA" id="ARBA00004141"/>
    </source>
</evidence>
<keyword evidence="17" id="KW-1185">Reference proteome</keyword>
<sequence length="904" mass="103382">MPGSRFQLYSVIVFAVVIICYLNSLQCGFVFDDVSAIKENKDLRPRTPIMHLFRNDFWGTPMHTEKSHKSYRPLCVLTFRMNYAMTELEPMSYHLVNMILHGVVCIIFMAICRLLFSDITSFIAALMFAVHPIHTEAVTGVVGRAELLSSIFLLLAFLNFAKSTGRNKPIGWASMFVTMVLVVIATLCKEQGITVIGICCVYEVFIAQQMTVFEILRLLKSLVAGKPKFPSYFKSAFVRCMFILLSTIGLLLARVKVMAAELPVFTKFDNPAASAPFPVKQLTLLYLLPVNIWLLLCPSQLCCDWTMGTVPLIESVLEPRNLSTIAFVIVLVKLVHFAIVDESLRSKQVIMCLSFLVLPFIPASNLFFPVGFVVAERILYTPSMGFCMMVALGFQLLIKQKNTKTVMYVGLALLLLSHSIKTVRRNYEWESEYTIFKAATGVVKTNAKLWNNVGHALEKESKWDEALEYFLHATQVQPDDIGAWLNVGRAYRNLNQSRQAEAAYTEGMNLMPAVKAGKKYTTRIAPNHLNVYLNLANLIKDEPGRLIEADNLYKKAITMRPDFVQAYINRGDVLLKLNRSDDAVDNYMTALKYEKDNADIYYNLGVVLKHLINLDFVNEKVYFNLGMLATDAKEIDNAKKWFDKAIEYKEDFRSALFNQALMLSQQKRDMESLPYLEKLLQLHPNHSKGLILLGDVYMNTLHSIKDAKKCYETILEIEPKNIQANHNLCVVYVEEGNLAKAETCLVAVSDMAPNEEYIKKHLNIVRAKRYQQYQQQKQGREAEKESHTQIGKNSEDMQSKKTGTQQQRKTQQQSTQKNQEQKSTEIHQSKTVHQEQTVKMETHQTEKVQQTQKVQQESSIHKEESVHQKSTRTERVQQQTSHHEQHKQQSSKQNQIKEKQKTKK</sequence>
<feature type="region of interest" description="Disordered" evidence="14">
    <location>
        <begin position="771"/>
        <end position="904"/>
    </location>
</feature>
<feature type="repeat" description="TPR" evidence="13">
    <location>
        <begin position="564"/>
        <end position="597"/>
    </location>
</feature>
<comment type="subcellular location">
    <subcellularLocation>
        <location evidence="2">Endoplasmic reticulum</location>
    </subcellularLocation>
    <subcellularLocation>
        <location evidence="1">Membrane</location>
        <topology evidence="1">Multi-pass membrane protein</topology>
    </subcellularLocation>
</comment>
<feature type="compositionally biased region" description="Basic and acidic residues" evidence="14">
    <location>
        <begin position="895"/>
        <end position="904"/>
    </location>
</feature>
<feature type="transmembrane region" description="Helical" evidence="15">
    <location>
        <begin position="170"/>
        <end position="187"/>
    </location>
</feature>
<feature type="transmembrane region" description="Helical" evidence="15">
    <location>
        <begin position="6"/>
        <end position="31"/>
    </location>
</feature>
<feature type="transmembrane region" description="Helical" evidence="15">
    <location>
        <begin position="236"/>
        <end position="255"/>
    </location>
</feature>
<feature type="compositionally biased region" description="Basic and acidic residues" evidence="14">
    <location>
        <begin position="819"/>
        <end position="846"/>
    </location>
</feature>
<keyword evidence="11 15" id="KW-1133">Transmembrane helix</keyword>
<evidence type="ECO:0000313" key="17">
    <source>
        <dbReference type="Proteomes" id="UP000694865"/>
    </source>
</evidence>
<dbReference type="InterPro" id="IPR019734">
    <property type="entry name" value="TPR_rpt"/>
</dbReference>
<dbReference type="InterPro" id="IPR013618">
    <property type="entry name" value="TMTC_DUF1736"/>
</dbReference>
<comment type="similarity">
    <text evidence="4">Belongs to the TMTC family.</text>
</comment>
<feature type="transmembrane region" description="Helical" evidence="15">
    <location>
        <begin position="322"/>
        <end position="340"/>
    </location>
</feature>
<dbReference type="Pfam" id="PF08409">
    <property type="entry name" value="TMTC_DUF1736"/>
    <property type="match status" value="1"/>
</dbReference>
<evidence type="ECO:0000256" key="6">
    <source>
        <dbReference type="ARBA" id="ARBA00022679"/>
    </source>
</evidence>
<keyword evidence="9 13" id="KW-0802">TPR repeat</keyword>
<proteinExistence type="inferred from homology"/>
<evidence type="ECO:0000256" key="5">
    <source>
        <dbReference type="ARBA" id="ARBA00012839"/>
    </source>
</evidence>
<evidence type="ECO:0000256" key="8">
    <source>
        <dbReference type="ARBA" id="ARBA00022737"/>
    </source>
</evidence>
<feature type="compositionally biased region" description="Basic and acidic residues" evidence="14">
    <location>
        <begin position="778"/>
        <end position="799"/>
    </location>
</feature>
<feature type="domain" description="DUF1736" evidence="16">
    <location>
        <begin position="261"/>
        <end position="331"/>
    </location>
</feature>
<feature type="transmembrane region" description="Helical" evidence="15">
    <location>
        <begin position="193"/>
        <end position="216"/>
    </location>
</feature>
<evidence type="ECO:0000313" key="18">
    <source>
        <dbReference type="RefSeq" id="XP_006818380.1"/>
    </source>
</evidence>
<feature type="transmembrane region" description="Helical" evidence="15">
    <location>
        <begin position="95"/>
        <end position="117"/>
    </location>
</feature>
<feature type="repeat" description="TPR" evidence="13">
    <location>
        <begin position="481"/>
        <end position="514"/>
    </location>
</feature>